<evidence type="ECO:0000313" key="2">
    <source>
        <dbReference type="Proteomes" id="UP000325579"/>
    </source>
</evidence>
<name>A0A5N7DDR2_9EURO</name>
<keyword evidence="2" id="KW-1185">Reference proteome</keyword>
<sequence length="186" mass="20440">MRLNRYVGVHDHWPLTPFQSVSAPGAVSEHLVCPGALIDVWGSHSGCSRETTGSSQNNATVIHLHDYVSHNRSSPRSALTSAECSQWTSRTEERSSGSKLTPLFYRSLDANGGCSGGLRNEANLFCDQCICKSEAPSASDSHSFVRPFDALQCRQGSSHLRILSLCAIRGILCRLFRRFQTKLNIC</sequence>
<evidence type="ECO:0000313" key="1">
    <source>
        <dbReference type="EMBL" id="KAE8404153.1"/>
    </source>
</evidence>
<reference evidence="1 2" key="1">
    <citation type="submission" date="2019-04" db="EMBL/GenBank/DDBJ databases">
        <authorList>
            <consortium name="DOE Joint Genome Institute"/>
            <person name="Mondo S."/>
            <person name="Kjaerbolling I."/>
            <person name="Vesth T."/>
            <person name="Frisvad J.C."/>
            <person name="Nybo J.L."/>
            <person name="Theobald S."/>
            <person name="Kildgaard S."/>
            <person name="Isbrandt T."/>
            <person name="Kuo A."/>
            <person name="Sato A."/>
            <person name="Lyhne E.K."/>
            <person name="Kogle M.E."/>
            <person name="Wiebenga A."/>
            <person name="Kun R.S."/>
            <person name="Lubbers R.J."/>
            <person name="Makela M.R."/>
            <person name="Barry K."/>
            <person name="Chovatia M."/>
            <person name="Clum A."/>
            <person name="Daum C."/>
            <person name="Haridas S."/>
            <person name="He G."/>
            <person name="LaButti K."/>
            <person name="Lipzen A."/>
            <person name="Riley R."/>
            <person name="Salamov A."/>
            <person name="Simmons B.A."/>
            <person name="Magnuson J.K."/>
            <person name="Henrissat B."/>
            <person name="Mortensen U.H."/>
            <person name="Larsen T.O."/>
            <person name="Devries R.P."/>
            <person name="Grigoriev I.V."/>
            <person name="Machida M."/>
            <person name="Baker S.E."/>
            <person name="Andersen M.R."/>
            <person name="Cantor M.N."/>
            <person name="Hua S.X."/>
        </authorList>
    </citation>
    <scope>NUCLEOTIDE SEQUENCE [LARGE SCALE GENOMIC DNA]</scope>
    <source>
        <strain evidence="1 2">CBS 119388</strain>
    </source>
</reference>
<gene>
    <name evidence="1" type="ORF">BDV37DRAFT_115824</name>
</gene>
<dbReference type="Proteomes" id="UP000325579">
    <property type="component" value="Unassembled WGS sequence"/>
</dbReference>
<proteinExistence type="predicted"/>
<dbReference type="GeneID" id="43663159"/>
<protein>
    <submittedName>
        <fullName evidence="1">Uncharacterized protein</fullName>
    </submittedName>
</protein>
<dbReference type="EMBL" id="ML736769">
    <property type="protein sequence ID" value="KAE8404153.1"/>
    <property type="molecule type" value="Genomic_DNA"/>
</dbReference>
<dbReference type="AlphaFoldDB" id="A0A5N7DDR2"/>
<accession>A0A5N7DDR2</accession>
<organism evidence="1 2">
    <name type="scientific">Aspergillus pseudonomiae</name>
    <dbReference type="NCBI Taxonomy" id="1506151"/>
    <lineage>
        <taxon>Eukaryota</taxon>
        <taxon>Fungi</taxon>
        <taxon>Dikarya</taxon>
        <taxon>Ascomycota</taxon>
        <taxon>Pezizomycotina</taxon>
        <taxon>Eurotiomycetes</taxon>
        <taxon>Eurotiomycetidae</taxon>
        <taxon>Eurotiales</taxon>
        <taxon>Aspergillaceae</taxon>
        <taxon>Aspergillus</taxon>
        <taxon>Aspergillus subgen. Circumdati</taxon>
    </lineage>
</organism>
<dbReference type="RefSeq" id="XP_031941472.1">
    <property type="nucleotide sequence ID" value="XM_032078468.1"/>
</dbReference>